<protein>
    <recommendedName>
        <fullName evidence="7">Ribbon-helix-helix protein CopG domain-containing protein</fullName>
    </recommendedName>
</protein>
<evidence type="ECO:0000313" key="3">
    <source>
        <dbReference type="EMBL" id="QBY47030.1"/>
    </source>
</evidence>
<geneLocation type="plasmid" evidence="3">
    <name>pArsFIN17</name>
</geneLocation>
<dbReference type="EMBL" id="CP123543">
    <property type="protein sequence ID" value="WGM09221.1"/>
    <property type="molecule type" value="Genomic_DNA"/>
</dbReference>
<geneLocation type="plasmid" evidence="5">
    <name>parsfin17</name>
</geneLocation>
<proteinExistence type="predicted"/>
<keyword evidence="3" id="KW-0614">Plasmid</keyword>
<evidence type="ECO:0008006" key="7">
    <source>
        <dbReference type="Google" id="ProtNLM"/>
    </source>
</evidence>
<evidence type="ECO:0000256" key="1">
    <source>
        <dbReference type="SAM" id="Coils"/>
    </source>
</evidence>
<dbReference type="KEGG" id="ans:ArsFIN_56410"/>
<evidence type="ECO:0000256" key="2">
    <source>
        <dbReference type="SAM" id="Phobius"/>
    </source>
</evidence>
<dbReference type="AlphaFoldDB" id="A0A4P7L7N4"/>
<organism evidence="3 5">
    <name type="scientific">Arsenophonus nasoniae</name>
    <name type="common">son-killer infecting Nasonia vitripennis</name>
    <dbReference type="NCBI Taxonomy" id="638"/>
    <lineage>
        <taxon>Bacteria</taxon>
        <taxon>Pseudomonadati</taxon>
        <taxon>Pseudomonadota</taxon>
        <taxon>Gammaproteobacteria</taxon>
        <taxon>Enterobacterales</taxon>
        <taxon>Morganellaceae</taxon>
        <taxon>Arsenophonus</taxon>
    </lineage>
</organism>
<keyword evidence="1" id="KW-0175">Coiled coil</keyword>
<dbReference type="EMBL" id="CP038629">
    <property type="protein sequence ID" value="QBY47030.1"/>
    <property type="molecule type" value="Genomic_DNA"/>
</dbReference>
<geneLocation type="plasmid" evidence="4 6">
    <name>paNv_CAN20</name>
</geneLocation>
<reference evidence="3 5" key="1">
    <citation type="submission" date="2019-03" db="EMBL/GenBank/DDBJ databases">
        <title>Long-read sequencing reveals hyperdense prophage content in a complex bacterial symbiont genome.</title>
        <authorList>
            <person name="Frost C.L."/>
            <person name="Siozios S."/>
            <person name="Nadal-Jimenez P."/>
            <person name="Brockhurst M.A."/>
            <person name="King K.C."/>
            <person name="Darby A.C."/>
            <person name="Hurst G.D.D."/>
        </authorList>
    </citation>
    <scope>NUCLEOTIDE SEQUENCE [LARGE SCALE GENOMIC DNA]</scope>
    <source>
        <strain evidence="3 5">FIN</strain>
        <plasmid evidence="5">parsfin17</plasmid>
        <plasmid evidence="3">pArsFIN17</plasmid>
    </source>
</reference>
<keyword evidence="2" id="KW-1133">Transmembrane helix</keyword>
<dbReference type="Proteomes" id="UP001177592">
    <property type="component" value="Plasmid paNv_CAN20"/>
</dbReference>
<keyword evidence="6" id="KW-1185">Reference proteome</keyword>
<gene>
    <name evidence="3" type="ORF">ArsFIN_56410</name>
    <name evidence="4" type="ORF">QE258_28215</name>
</gene>
<reference evidence="4" key="2">
    <citation type="submission" date="2023-04" db="EMBL/GenBank/DDBJ databases">
        <title>Genome dynamics across the evolutionary transition to endosymbiosis.</title>
        <authorList>
            <person name="Siozios S."/>
            <person name="Nadal-Jimenez P."/>
            <person name="Azagi T."/>
            <person name="Sprong H."/>
            <person name="Frost C.L."/>
            <person name="Parratt S.R."/>
            <person name="Taylor G."/>
            <person name="Brettell L."/>
            <person name="Lew K.C."/>
            <person name="Croft L."/>
            <person name="King K.C."/>
            <person name="Brockhurst M.A."/>
            <person name="Hypsa V."/>
            <person name="Novakova E."/>
            <person name="Darby A.C."/>
            <person name="Hurst G.D.D."/>
        </authorList>
    </citation>
    <scope>NUCLEOTIDE SEQUENCE</scope>
    <source>
        <strain evidence="4">ANv_CAN</strain>
        <plasmid evidence="4">paNv_CAN20</plasmid>
    </source>
</reference>
<dbReference type="Proteomes" id="UP000295134">
    <property type="component" value="Plasmid pArsFIN17"/>
</dbReference>
<sequence>MGKRKTVSISFRIDEEIKAEIEKIAKYENKTLANKAREILLYGASIRPHKLNTETIKNDIKRIDIELKGKLESWGLAIDSQLKAFKLNREFLSENRLLIEDLKKQNEKLINKLKHQKKKCNTQVLIFFTINILATFFFTWFFSH</sequence>
<keyword evidence="2" id="KW-0812">Transmembrane</keyword>
<evidence type="ECO:0000313" key="4">
    <source>
        <dbReference type="EMBL" id="WGM09221.1"/>
    </source>
</evidence>
<keyword evidence="2" id="KW-0472">Membrane</keyword>
<feature type="coiled-coil region" evidence="1">
    <location>
        <begin position="92"/>
        <end position="123"/>
    </location>
</feature>
<dbReference type="GeneID" id="39751562"/>
<feature type="transmembrane region" description="Helical" evidence="2">
    <location>
        <begin position="124"/>
        <end position="142"/>
    </location>
</feature>
<name>A0A4P7L7N4_9GAMM</name>
<dbReference type="RefSeq" id="WP_135679373.1">
    <property type="nucleotide sequence ID" value="NZ_CP038629.1"/>
</dbReference>
<evidence type="ECO:0000313" key="5">
    <source>
        <dbReference type="Proteomes" id="UP000295134"/>
    </source>
</evidence>
<accession>A0A4P7L7N4</accession>
<evidence type="ECO:0000313" key="6">
    <source>
        <dbReference type="Proteomes" id="UP001177592"/>
    </source>
</evidence>